<sequence length="217" mass="24089">MLWISAFLVPGGFSYVEEIVLSGVKLVDRSLVRIVNLPRLAILWLDNTGIGDEGVHYLAALEPTLEELLLCDNPRITDAAIPTLSMLVAGSLRALNLRATGVGMPGIRALSKCIRDNDALVLVDIPEECEVYLHTLDTQYVVHPAAPLISDPRDVDALPTRALRINLQTHALQNTDISWQGTRRDLIDRLTTLLERRRDDFCARKAILGFEQEDDGL</sequence>
<name>A0A067MZW9_BOTB1</name>
<dbReference type="Gene3D" id="3.80.10.10">
    <property type="entry name" value="Ribonuclease Inhibitor"/>
    <property type="match status" value="1"/>
</dbReference>
<dbReference type="SUPFAM" id="SSF52047">
    <property type="entry name" value="RNI-like"/>
    <property type="match status" value="1"/>
</dbReference>
<evidence type="ECO:0000313" key="1">
    <source>
        <dbReference type="EMBL" id="KDQ17076.1"/>
    </source>
</evidence>
<keyword evidence="2" id="KW-1185">Reference proteome</keyword>
<dbReference type="Proteomes" id="UP000027195">
    <property type="component" value="Unassembled WGS sequence"/>
</dbReference>
<proteinExistence type="predicted"/>
<reference evidence="2" key="1">
    <citation type="journal article" date="2014" name="Proc. Natl. Acad. Sci. U.S.A.">
        <title>Extensive sampling of basidiomycete genomes demonstrates inadequacy of the white-rot/brown-rot paradigm for wood decay fungi.</title>
        <authorList>
            <person name="Riley R."/>
            <person name="Salamov A.A."/>
            <person name="Brown D.W."/>
            <person name="Nagy L.G."/>
            <person name="Floudas D."/>
            <person name="Held B.W."/>
            <person name="Levasseur A."/>
            <person name="Lombard V."/>
            <person name="Morin E."/>
            <person name="Otillar R."/>
            <person name="Lindquist E.A."/>
            <person name="Sun H."/>
            <person name="LaButti K.M."/>
            <person name="Schmutz J."/>
            <person name="Jabbour D."/>
            <person name="Luo H."/>
            <person name="Baker S.E."/>
            <person name="Pisabarro A.G."/>
            <person name="Walton J.D."/>
            <person name="Blanchette R.A."/>
            <person name="Henrissat B."/>
            <person name="Martin F."/>
            <person name="Cullen D."/>
            <person name="Hibbett D.S."/>
            <person name="Grigoriev I.V."/>
        </authorList>
    </citation>
    <scope>NUCLEOTIDE SEQUENCE [LARGE SCALE GENOMIC DNA]</scope>
    <source>
        <strain evidence="2">FD-172 SS1</strain>
    </source>
</reference>
<evidence type="ECO:0000313" key="2">
    <source>
        <dbReference type="Proteomes" id="UP000027195"/>
    </source>
</evidence>
<dbReference type="STRING" id="930990.A0A067MZW9"/>
<protein>
    <submittedName>
        <fullName evidence="1">Uncharacterized protein</fullName>
    </submittedName>
</protein>
<dbReference type="EMBL" id="KL198025">
    <property type="protein sequence ID" value="KDQ17076.1"/>
    <property type="molecule type" value="Genomic_DNA"/>
</dbReference>
<dbReference type="InParanoid" id="A0A067MZW9"/>
<dbReference type="InterPro" id="IPR032675">
    <property type="entry name" value="LRR_dom_sf"/>
</dbReference>
<organism evidence="1 2">
    <name type="scientific">Botryobasidium botryosum (strain FD-172 SS1)</name>
    <dbReference type="NCBI Taxonomy" id="930990"/>
    <lineage>
        <taxon>Eukaryota</taxon>
        <taxon>Fungi</taxon>
        <taxon>Dikarya</taxon>
        <taxon>Basidiomycota</taxon>
        <taxon>Agaricomycotina</taxon>
        <taxon>Agaricomycetes</taxon>
        <taxon>Cantharellales</taxon>
        <taxon>Botryobasidiaceae</taxon>
        <taxon>Botryobasidium</taxon>
    </lineage>
</organism>
<gene>
    <name evidence="1" type="ORF">BOTBODRAFT_156441</name>
</gene>
<dbReference type="AlphaFoldDB" id="A0A067MZW9"/>
<dbReference type="OrthoDB" id="120976at2759"/>
<dbReference type="SMART" id="SM00368">
    <property type="entry name" value="LRR_RI"/>
    <property type="match status" value="2"/>
</dbReference>
<dbReference type="HOGENOM" id="CLU_079428_0_0_1"/>
<accession>A0A067MZW9</accession>